<name>A0A975A283_9BACT</name>
<keyword evidence="2" id="KW-1185">Reference proteome</keyword>
<reference evidence="1" key="1">
    <citation type="submission" date="2021-02" db="EMBL/GenBank/DDBJ databases">
        <title>Fulvivirga sp. S481 isolated from sea water.</title>
        <authorList>
            <person name="Bae S.S."/>
            <person name="Baek K."/>
        </authorList>
    </citation>
    <scope>NUCLEOTIDE SEQUENCE</scope>
    <source>
        <strain evidence="1">S481</strain>
    </source>
</reference>
<dbReference type="Proteomes" id="UP000662783">
    <property type="component" value="Chromosome"/>
</dbReference>
<protein>
    <submittedName>
        <fullName evidence="1">Uncharacterized protein</fullName>
    </submittedName>
</protein>
<accession>A0A975A283</accession>
<evidence type="ECO:0000313" key="1">
    <source>
        <dbReference type="EMBL" id="QSE99025.1"/>
    </source>
</evidence>
<dbReference type="RefSeq" id="WP_205723536.1">
    <property type="nucleotide sequence ID" value="NZ_CP070608.1"/>
</dbReference>
<sequence>MKKFSIYMLCVMTLIATGCGDDDESGTPQLGVVEAKESMDDFSDDLTTDIVSITQSEGIEAVGELFSLTSLSDPFNGRVDHESTKEWFKNRAASFKTIFSPKKVGFSRTDEDGFNFAANVGVYEWNASIEEFEKTSSEGQIIVIKFPAEGSATNNAQLRITSFEEEQFEDEFEVYYMPTDVSADLSVDGTKQIELVFSAEYNNDGDPISGTISLFLMPYTFAISVDDSSSASTTANFTIKEGVEVIMSTSTKIIFVNTAKEEVKNLEGAVTYRSLKISGNINVEGIESSENVDYNNFVKLVLFDNNNKIGDIVFVTEIEDGEEYDVAYVKYADGSKEKLEDILAPVIEEFESFEDEVETWG</sequence>
<gene>
    <name evidence="1" type="ORF">JR347_08045</name>
</gene>
<dbReference type="PROSITE" id="PS51257">
    <property type="entry name" value="PROKAR_LIPOPROTEIN"/>
    <property type="match status" value="1"/>
</dbReference>
<organism evidence="1 2">
    <name type="scientific">Fulvivirga lutea</name>
    <dbReference type="NCBI Taxonomy" id="2810512"/>
    <lineage>
        <taxon>Bacteria</taxon>
        <taxon>Pseudomonadati</taxon>
        <taxon>Bacteroidota</taxon>
        <taxon>Cytophagia</taxon>
        <taxon>Cytophagales</taxon>
        <taxon>Fulvivirgaceae</taxon>
        <taxon>Fulvivirga</taxon>
    </lineage>
</organism>
<proteinExistence type="predicted"/>
<dbReference type="AlphaFoldDB" id="A0A975A283"/>
<evidence type="ECO:0000313" key="2">
    <source>
        <dbReference type="Proteomes" id="UP000662783"/>
    </source>
</evidence>
<dbReference type="KEGG" id="fuv:JR347_08045"/>
<dbReference type="EMBL" id="CP070608">
    <property type="protein sequence ID" value="QSE99025.1"/>
    <property type="molecule type" value="Genomic_DNA"/>
</dbReference>